<dbReference type="AlphaFoldDB" id="Q2GHH8"/>
<reference evidence="2 3" key="1">
    <citation type="journal article" date="2006" name="PLoS Genet.">
        <title>Comparative genomics of emerging human ehrlichiosis agents.</title>
        <authorList>
            <person name="Dunning Hotopp J.C."/>
            <person name="Lin M."/>
            <person name="Madupu R."/>
            <person name="Crabtree J."/>
            <person name="Angiuoli S.V."/>
            <person name="Eisen J.A."/>
            <person name="Seshadri R."/>
            <person name="Ren Q."/>
            <person name="Wu M."/>
            <person name="Utterback T.R."/>
            <person name="Smith S."/>
            <person name="Lewis M."/>
            <person name="Khouri H."/>
            <person name="Zhang C."/>
            <person name="Niu H."/>
            <person name="Lin Q."/>
            <person name="Ohashi N."/>
            <person name="Zhi N."/>
            <person name="Nelson W."/>
            <person name="Brinkac L.M."/>
            <person name="Dodson R.J."/>
            <person name="Rosovitz M.J."/>
            <person name="Sundaram J."/>
            <person name="Daugherty S.C."/>
            <person name="Davidsen T."/>
            <person name="Durkin A.S."/>
            <person name="Gwinn M."/>
            <person name="Haft D.H."/>
            <person name="Selengut J.D."/>
            <person name="Sullivan S.A."/>
            <person name="Zafar N."/>
            <person name="Zhou L."/>
            <person name="Benahmed F."/>
            <person name="Forberger H."/>
            <person name="Halpin R."/>
            <person name="Mulligan S."/>
            <person name="Robinson J."/>
            <person name="White O."/>
            <person name="Rikihisa Y."/>
            <person name="Tettelin H."/>
        </authorList>
    </citation>
    <scope>NUCLEOTIDE SEQUENCE [LARGE SCALE GENOMIC DNA]</scope>
    <source>
        <strain evidence="3">ATCC CRL-10679 / Arkansas</strain>
    </source>
</reference>
<keyword evidence="3" id="KW-1185">Reference proteome</keyword>
<dbReference type="KEGG" id="ech:ECH_0284"/>
<organism evidence="2 3">
    <name type="scientific">Ehrlichia chaffeensis (strain ATCC CRL-10679 / Arkansas)</name>
    <dbReference type="NCBI Taxonomy" id="205920"/>
    <lineage>
        <taxon>Bacteria</taxon>
        <taxon>Pseudomonadati</taxon>
        <taxon>Pseudomonadota</taxon>
        <taxon>Alphaproteobacteria</taxon>
        <taxon>Rickettsiales</taxon>
        <taxon>Anaplasmataceae</taxon>
        <taxon>Ehrlichia</taxon>
    </lineage>
</organism>
<evidence type="ECO:0000313" key="2">
    <source>
        <dbReference type="EMBL" id="ABD44604.1"/>
    </source>
</evidence>
<gene>
    <name evidence="2" type="ordered locus">ECH_0284</name>
</gene>
<evidence type="ECO:0000256" key="1">
    <source>
        <dbReference type="SAM" id="MobiDB-lite"/>
    </source>
</evidence>
<feature type="region of interest" description="Disordered" evidence="1">
    <location>
        <begin position="37"/>
        <end position="61"/>
    </location>
</feature>
<name>Q2GHH8_EHRCR</name>
<feature type="compositionally biased region" description="Low complexity" evidence="1">
    <location>
        <begin position="37"/>
        <end position="49"/>
    </location>
</feature>
<feature type="region of interest" description="Disordered" evidence="1">
    <location>
        <begin position="559"/>
        <end position="579"/>
    </location>
</feature>
<dbReference type="STRING" id="205920.ECH_0284"/>
<evidence type="ECO:0000313" key="3">
    <source>
        <dbReference type="Proteomes" id="UP000008320"/>
    </source>
</evidence>
<proteinExistence type="predicted"/>
<dbReference type="Proteomes" id="UP000008320">
    <property type="component" value="Chromosome"/>
</dbReference>
<dbReference type="HOGENOM" id="CLU_296782_0_0_5"/>
<feature type="compositionally biased region" description="Acidic residues" evidence="1">
    <location>
        <begin position="52"/>
        <end position="61"/>
    </location>
</feature>
<accession>Q2GHH8</accession>
<feature type="compositionally biased region" description="Low complexity" evidence="1">
    <location>
        <begin position="682"/>
        <end position="694"/>
    </location>
</feature>
<sequence>MLLCLIIICSQNRNASLVDDQQDPVLYDFEEHCSISSSSCHTQSDSTLSEGESVDEEQEVDDTMQYLSDCDDFETDSLEIHDDSSSMNQGHCSLGAIPKTYNPTFMQKKTGWIEESSSREFSDECFSCSDVSDDDMSTKSSMLLDYDCQNRKSNPNHELVVLRTDNSDVSTVNVSRVMPNGRIRLNSLGGEGDHLTSYTFGFPLRSSSKLVLSSSNLSFSELIISPTIYAEFGKIDPFCFSYFEKDMLGRMGGVPSSGVYGIESHACANSLISQDAILGLRTCGKLRKDTVFVVNQGDLIDMKDHISNVLPSDVKPGISSSREIVGLTSGSECTEENSQRIVQGTGVSVVEDAVPSGSRMVFASQDVDAMFASSVQIIQDSMDLLSDFCLDEMTDDEVEQITRNMEQSSTSCATVSAMAQMVGASNVSDGANTDVNYLCQEGKDSAGLLLGEGVSKDKKMTSAASRNVVVVQAEVHEPSTSSSVVRKSRIPIKVGESSRVVTKKRLDVKQSSLSVTSKSQGLGVRKLQAVAADDRPNLVGYKFKSGDYMLCQSPKSNRADVTKRRVSQSGGSVSVKPYEPGHTRVAAHKESQSSDHVSVKPCEPRRIVPQVTVALRKKRVVFQDTGKGEAVLGRHGSTQECVEPSSVTRSSLENVPNVVKHKYEDVCHKDSRHDIALRRSVSSVHQQSSKSARSMATLGKRSAAAKTGVSVRRTKSDAIDTEKGRDKRWLENEIAIPLENTVSQVVICGTNETLHDTLSKHFRVLHDSLSQYSKNSDAVVRCKEVYYIAHSRIKHADSIIQEAVDKWALTQRATLWDKHGKKVVTACMKDLEKVFKKIYIDQGKTSLDCQAKLQDIRSEVENNVKNQIACLVRDTFLKNACDEIFTEVSSTILHKVSVAHESIVKGMRKCSREELEGQVVKSCSIFHKSKLQSKILTHINDLGTFFKKQLQVKSKEIVKEQLKKCKVDIVPGDIRHCCIDTVINAPVPNTAARYAIHVLNSRPNVSGLDAGQLSFS</sequence>
<protein>
    <submittedName>
        <fullName evidence="2">Uncharacterized protein</fullName>
    </submittedName>
</protein>
<dbReference type="EMBL" id="CP000236">
    <property type="protein sequence ID" value="ABD44604.1"/>
    <property type="molecule type" value="Genomic_DNA"/>
</dbReference>
<feature type="region of interest" description="Disordered" evidence="1">
    <location>
        <begin position="682"/>
        <end position="720"/>
    </location>
</feature>